<evidence type="ECO:0000313" key="11">
    <source>
        <dbReference type="Proteomes" id="UP001267426"/>
    </source>
</evidence>
<dbReference type="InterPro" id="IPR011650">
    <property type="entry name" value="Peptidase_M20_dimer"/>
</dbReference>
<evidence type="ECO:0000256" key="2">
    <source>
        <dbReference type="ARBA" id="ARBA00009692"/>
    </source>
</evidence>
<keyword evidence="4" id="KW-0479">Metal-binding</keyword>
<evidence type="ECO:0000256" key="4">
    <source>
        <dbReference type="ARBA" id="ARBA00022723"/>
    </source>
</evidence>
<dbReference type="GO" id="GO:0045148">
    <property type="term" value="F:tripeptide aminopeptidase activity"/>
    <property type="evidence" value="ECO:0007669"/>
    <property type="project" value="UniProtKB-EC"/>
</dbReference>
<dbReference type="EC" id="3.4.11.4" evidence="8"/>
<dbReference type="Pfam" id="PF07687">
    <property type="entry name" value="M20_dimer"/>
    <property type="match status" value="1"/>
</dbReference>
<evidence type="ECO:0000256" key="6">
    <source>
        <dbReference type="ARBA" id="ARBA00022833"/>
    </source>
</evidence>
<gene>
    <name evidence="10" type="primary">pepT</name>
    <name evidence="10" type="ORF">RM540_10845</name>
</gene>
<name>A0ABU3BSJ5_9BACT</name>
<evidence type="ECO:0000259" key="9">
    <source>
        <dbReference type="Pfam" id="PF07687"/>
    </source>
</evidence>
<keyword evidence="10" id="KW-0031">Aminopeptidase</keyword>
<dbReference type="NCBIfam" id="NF003976">
    <property type="entry name" value="PRK05469.1"/>
    <property type="match status" value="1"/>
</dbReference>
<dbReference type="InterPro" id="IPR010161">
    <property type="entry name" value="Peptidase_M20B"/>
</dbReference>
<dbReference type="PROSITE" id="PS00758">
    <property type="entry name" value="ARGE_DAPE_CPG2_1"/>
    <property type="match status" value="1"/>
</dbReference>
<dbReference type="PANTHER" id="PTHR42994">
    <property type="entry name" value="PEPTIDASE T"/>
    <property type="match status" value="1"/>
</dbReference>
<dbReference type="InterPro" id="IPR002933">
    <property type="entry name" value="Peptidase_M20"/>
</dbReference>
<evidence type="ECO:0000256" key="5">
    <source>
        <dbReference type="ARBA" id="ARBA00022801"/>
    </source>
</evidence>
<keyword evidence="7" id="KW-0482">Metalloprotease</keyword>
<dbReference type="Proteomes" id="UP001267426">
    <property type="component" value="Unassembled WGS sequence"/>
</dbReference>
<accession>A0ABU3BSJ5</accession>
<reference evidence="10 11" key="1">
    <citation type="submission" date="2023-09" db="EMBL/GenBank/DDBJ databases">
        <authorList>
            <person name="Rey-Velasco X."/>
        </authorList>
    </citation>
    <scope>NUCLEOTIDE SEQUENCE [LARGE SCALE GENOMIC DNA]</scope>
    <source>
        <strain evidence="10 11">F394</strain>
    </source>
</reference>
<sequence length="438" mass="47602">MPVPYDDLPDLPPVVRRFCRYAEVWTTSDPDATTFPSTERQKDLSRILVDELRALGAADAEMDAWGYVTATLPAPPGSEGLPVVALVAHVDTSPDAPGQGVRPHVHEAYAGGAVAFPGAPDLVLDPERQPALREHVGEDLLTSDGTTLLGSDDKAGVAVIVQLAADLARAEEDARRRGERPAPRPTIRVLFTPDEEVGRGTEKLDLDRLGADVAYTLDGSGVDRLNVETFNAAEARLVVEGVGVHPGYAKGVLVNALRVAAEFVAALPRDEAPETTEGREGYLHPHTLSGTAERAELRVLLRDFTDDGMEAKRRLVRDLADRARRDWPGATVGLEIRESYRNMLSYIEETDRRVIDLALAAGRSLGVELELEPVRGGTDGARLSERGLPTPNVFTGGYDFHSRFEWNTVQNLERALAYTHALVQTWGREAAPTAPPRP</sequence>
<comment type="similarity">
    <text evidence="2">Belongs to the peptidase M20B family.</text>
</comment>
<dbReference type="InterPro" id="IPR001261">
    <property type="entry name" value="ArgE/DapE_CS"/>
</dbReference>
<dbReference type="Gene3D" id="3.30.70.360">
    <property type="match status" value="1"/>
</dbReference>
<dbReference type="SUPFAM" id="SSF53187">
    <property type="entry name" value="Zn-dependent exopeptidases"/>
    <property type="match status" value="1"/>
</dbReference>
<evidence type="ECO:0000256" key="1">
    <source>
        <dbReference type="ARBA" id="ARBA00001947"/>
    </source>
</evidence>
<dbReference type="Gene3D" id="3.40.630.10">
    <property type="entry name" value="Zn peptidases"/>
    <property type="match status" value="1"/>
</dbReference>
<evidence type="ECO:0000256" key="8">
    <source>
        <dbReference type="NCBIfam" id="TIGR01882"/>
    </source>
</evidence>
<evidence type="ECO:0000313" key="10">
    <source>
        <dbReference type="EMBL" id="MDT0632243.1"/>
    </source>
</evidence>
<dbReference type="NCBIfam" id="TIGR01882">
    <property type="entry name" value="peptidase-T"/>
    <property type="match status" value="1"/>
</dbReference>
<keyword evidence="5 10" id="KW-0378">Hydrolase</keyword>
<evidence type="ECO:0000256" key="7">
    <source>
        <dbReference type="ARBA" id="ARBA00023049"/>
    </source>
</evidence>
<proteinExistence type="inferred from homology"/>
<protein>
    <recommendedName>
        <fullName evidence="8">Peptidase T</fullName>
        <ecNumber evidence="8">3.4.11.4</ecNumber>
    </recommendedName>
</protein>
<evidence type="ECO:0000256" key="3">
    <source>
        <dbReference type="ARBA" id="ARBA00022670"/>
    </source>
</evidence>
<comment type="cofactor">
    <cofactor evidence="1">
        <name>Zn(2+)</name>
        <dbReference type="ChEBI" id="CHEBI:29105"/>
    </cofactor>
</comment>
<dbReference type="PANTHER" id="PTHR42994:SF1">
    <property type="entry name" value="PEPTIDASE T"/>
    <property type="match status" value="1"/>
</dbReference>
<dbReference type="SUPFAM" id="SSF55031">
    <property type="entry name" value="Bacterial exopeptidase dimerisation domain"/>
    <property type="match status" value="1"/>
</dbReference>
<comment type="caution">
    <text evidence="10">The sequence shown here is derived from an EMBL/GenBank/DDBJ whole genome shotgun (WGS) entry which is preliminary data.</text>
</comment>
<keyword evidence="11" id="KW-1185">Reference proteome</keyword>
<keyword evidence="3" id="KW-0645">Protease</keyword>
<dbReference type="RefSeq" id="WP_311663966.1">
    <property type="nucleotide sequence ID" value="NZ_JAVRHT010000024.1"/>
</dbReference>
<dbReference type="Pfam" id="PF01546">
    <property type="entry name" value="Peptidase_M20"/>
    <property type="match status" value="1"/>
</dbReference>
<keyword evidence="6" id="KW-0862">Zinc</keyword>
<feature type="domain" description="Peptidase M20 dimerisation" evidence="9">
    <location>
        <begin position="228"/>
        <end position="321"/>
    </location>
</feature>
<dbReference type="PIRSF" id="PIRSF037215">
    <property type="entry name" value="Peptidase_M20B"/>
    <property type="match status" value="1"/>
</dbReference>
<dbReference type="InterPro" id="IPR036264">
    <property type="entry name" value="Bact_exopeptidase_dim_dom"/>
</dbReference>
<organism evidence="10 11">
    <name type="scientific">Rubrivirga litoralis</name>
    <dbReference type="NCBI Taxonomy" id="3075598"/>
    <lineage>
        <taxon>Bacteria</taxon>
        <taxon>Pseudomonadati</taxon>
        <taxon>Rhodothermota</taxon>
        <taxon>Rhodothermia</taxon>
        <taxon>Rhodothermales</taxon>
        <taxon>Rubricoccaceae</taxon>
        <taxon>Rubrivirga</taxon>
    </lineage>
</organism>
<dbReference type="EMBL" id="JAVRHT010000024">
    <property type="protein sequence ID" value="MDT0632243.1"/>
    <property type="molecule type" value="Genomic_DNA"/>
</dbReference>
<dbReference type="NCBIfam" id="NF009920">
    <property type="entry name" value="PRK13381.1"/>
    <property type="match status" value="1"/>
</dbReference>